<organism evidence="6 7">
    <name type="scientific">Iocasia fonsfrigidae</name>
    <dbReference type="NCBI Taxonomy" id="2682810"/>
    <lineage>
        <taxon>Bacteria</taxon>
        <taxon>Bacillati</taxon>
        <taxon>Bacillota</taxon>
        <taxon>Clostridia</taxon>
        <taxon>Halanaerobiales</taxon>
        <taxon>Halanaerobiaceae</taxon>
        <taxon>Iocasia</taxon>
    </lineage>
</organism>
<dbReference type="PROSITE" id="PS50932">
    <property type="entry name" value="HTH_LACI_2"/>
    <property type="match status" value="1"/>
</dbReference>
<feature type="domain" description="HTH lacI-type" evidence="4">
    <location>
        <begin position="3"/>
        <end position="57"/>
    </location>
</feature>
<dbReference type="Pfam" id="PF00356">
    <property type="entry name" value="LacI"/>
    <property type="match status" value="1"/>
</dbReference>
<dbReference type="PANTHER" id="PTHR30146">
    <property type="entry name" value="LACI-RELATED TRANSCRIPTIONAL REPRESSOR"/>
    <property type="match status" value="1"/>
</dbReference>
<name>A0A8A7K5V3_9FIRM</name>
<accession>A0A8A7K5V3</accession>
<dbReference type="SUPFAM" id="SSF53822">
    <property type="entry name" value="Periplasmic binding protein-like I"/>
    <property type="match status" value="1"/>
</dbReference>
<dbReference type="InterPro" id="IPR001387">
    <property type="entry name" value="Cro/C1-type_HTH"/>
</dbReference>
<sequence>MGVSIKDVAKKAGVSVSTVSRVLNNGKYVTDETSEKVMKAVKLLGYRPNIIARGLRTKKTNSVGLIVPDITNEFFAKLAKTIEENLNNNNYSLLLCNSGENEDKERKYIKTLLDKFVDGIIFISSGYDQNMHLFPDDLPIIAIDRKPNAKRVNFISSENKKGGYLATKHLIENGCSKILMLKDRKAVSPMNARLEGYRDALREYNMLFDEDMIIESEVELEYVKEKILKIHKRLEFDGIFAGTDLLAIGAIKTLLKLGYKIPKDIQVIGFDNVLTSQYYNPGLTTIAQRLSEIGERSASLMVDLIENGVKNTESKSYFLPVELIKRDTTR</sequence>
<keyword evidence="2 6" id="KW-0238">DNA-binding</keyword>
<dbReference type="AlphaFoldDB" id="A0A8A7K5V3"/>
<evidence type="ECO:0000313" key="7">
    <source>
        <dbReference type="Proteomes" id="UP000665020"/>
    </source>
</evidence>
<feature type="domain" description="HTH cro/C1-type" evidence="5">
    <location>
        <begin position="2"/>
        <end position="47"/>
    </location>
</feature>
<evidence type="ECO:0000256" key="1">
    <source>
        <dbReference type="ARBA" id="ARBA00023015"/>
    </source>
</evidence>
<evidence type="ECO:0000256" key="3">
    <source>
        <dbReference type="ARBA" id="ARBA00023163"/>
    </source>
</evidence>
<dbReference type="CDD" id="cd06291">
    <property type="entry name" value="PBP1_Qymf-like"/>
    <property type="match status" value="1"/>
</dbReference>
<dbReference type="CDD" id="cd01392">
    <property type="entry name" value="HTH_LacI"/>
    <property type="match status" value="1"/>
</dbReference>
<dbReference type="PROSITE" id="PS00356">
    <property type="entry name" value="HTH_LACI_1"/>
    <property type="match status" value="1"/>
</dbReference>
<reference evidence="6" key="1">
    <citation type="submission" date="2019-12" db="EMBL/GenBank/DDBJ databases">
        <authorList>
            <person name="zhang j."/>
            <person name="sun C.M."/>
        </authorList>
    </citation>
    <scope>NUCLEOTIDE SEQUENCE</scope>
    <source>
        <strain evidence="6">NS-1</strain>
    </source>
</reference>
<keyword evidence="3" id="KW-0804">Transcription</keyword>
<evidence type="ECO:0000256" key="2">
    <source>
        <dbReference type="ARBA" id="ARBA00023125"/>
    </source>
</evidence>
<dbReference type="KEGG" id="ifn:GM661_01235"/>
<proteinExistence type="predicted"/>
<dbReference type="InterPro" id="IPR010982">
    <property type="entry name" value="Lambda_DNA-bd_dom_sf"/>
</dbReference>
<evidence type="ECO:0000313" key="6">
    <source>
        <dbReference type="EMBL" id="QTL96691.1"/>
    </source>
</evidence>
<dbReference type="Gene3D" id="3.40.50.2300">
    <property type="match status" value="2"/>
</dbReference>
<dbReference type="Gene3D" id="1.10.260.40">
    <property type="entry name" value="lambda repressor-like DNA-binding domains"/>
    <property type="match status" value="1"/>
</dbReference>
<dbReference type="EMBL" id="CP046640">
    <property type="protein sequence ID" value="QTL96691.1"/>
    <property type="molecule type" value="Genomic_DNA"/>
</dbReference>
<dbReference type="Proteomes" id="UP000665020">
    <property type="component" value="Chromosome"/>
</dbReference>
<keyword evidence="7" id="KW-1185">Reference proteome</keyword>
<dbReference type="Pfam" id="PF00532">
    <property type="entry name" value="Peripla_BP_1"/>
    <property type="match status" value="1"/>
</dbReference>
<dbReference type="RefSeq" id="WP_230868406.1">
    <property type="nucleotide sequence ID" value="NZ_CP046640.1"/>
</dbReference>
<dbReference type="GO" id="GO:0003700">
    <property type="term" value="F:DNA-binding transcription factor activity"/>
    <property type="evidence" value="ECO:0007669"/>
    <property type="project" value="TreeGrafter"/>
</dbReference>
<evidence type="ECO:0000259" key="4">
    <source>
        <dbReference type="PROSITE" id="PS50932"/>
    </source>
</evidence>
<dbReference type="InterPro" id="IPR028082">
    <property type="entry name" value="Peripla_BP_I"/>
</dbReference>
<dbReference type="GO" id="GO:0000976">
    <property type="term" value="F:transcription cis-regulatory region binding"/>
    <property type="evidence" value="ECO:0007669"/>
    <property type="project" value="TreeGrafter"/>
</dbReference>
<dbReference type="InterPro" id="IPR001761">
    <property type="entry name" value="Peripla_BP/Lac1_sug-bd_dom"/>
</dbReference>
<dbReference type="SMART" id="SM00354">
    <property type="entry name" value="HTH_LACI"/>
    <property type="match status" value="1"/>
</dbReference>
<dbReference type="InterPro" id="IPR000843">
    <property type="entry name" value="HTH_LacI"/>
</dbReference>
<dbReference type="SUPFAM" id="SSF47413">
    <property type="entry name" value="lambda repressor-like DNA-binding domains"/>
    <property type="match status" value="1"/>
</dbReference>
<protein>
    <submittedName>
        <fullName evidence="6">LacI family DNA-binding transcriptional regulator</fullName>
    </submittedName>
</protein>
<dbReference type="PROSITE" id="PS50943">
    <property type="entry name" value="HTH_CROC1"/>
    <property type="match status" value="1"/>
</dbReference>
<keyword evidence="1" id="KW-0805">Transcription regulation</keyword>
<gene>
    <name evidence="6" type="ORF">GM661_01235</name>
</gene>
<dbReference type="PRINTS" id="PR00036">
    <property type="entry name" value="HTHLACI"/>
</dbReference>
<evidence type="ECO:0000259" key="5">
    <source>
        <dbReference type="PROSITE" id="PS50943"/>
    </source>
</evidence>
<dbReference type="PANTHER" id="PTHR30146:SF109">
    <property type="entry name" value="HTH-TYPE TRANSCRIPTIONAL REGULATOR GALS"/>
    <property type="match status" value="1"/>
</dbReference>